<keyword evidence="8" id="KW-0030">Aminoacyl-tRNA synthetase</keyword>
<evidence type="ECO:0000259" key="12">
    <source>
        <dbReference type="PROSITE" id="PS50862"/>
    </source>
</evidence>
<keyword evidence="4" id="KW-0436">Ligase</keyword>
<evidence type="ECO:0000256" key="10">
    <source>
        <dbReference type="ARBA" id="ARBA00048573"/>
    </source>
</evidence>
<dbReference type="SUPFAM" id="SSF50249">
    <property type="entry name" value="Nucleic acid-binding proteins"/>
    <property type="match status" value="1"/>
</dbReference>
<comment type="similarity">
    <text evidence="1">Belongs to the class-II aminoacyl-tRNA synthetase family.</text>
</comment>
<reference evidence="13" key="2">
    <citation type="submission" date="2025-09" db="UniProtKB">
        <authorList>
            <consortium name="Ensembl"/>
        </authorList>
    </citation>
    <scope>IDENTIFICATION</scope>
</reference>
<proteinExistence type="inferred from homology"/>
<dbReference type="GO" id="GO:0005739">
    <property type="term" value="C:mitochondrion"/>
    <property type="evidence" value="ECO:0007669"/>
    <property type="project" value="TreeGrafter"/>
</dbReference>
<dbReference type="FunFam" id="2.40.50.140:FF:000050">
    <property type="entry name" value="Lysine--tRNA ligase"/>
    <property type="match status" value="1"/>
</dbReference>
<evidence type="ECO:0000256" key="7">
    <source>
        <dbReference type="ARBA" id="ARBA00022917"/>
    </source>
</evidence>
<evidence type="ECO:0000256" key="9">
    <source>
        <dbReference type="ARBA" id="ARBA00030563"/>
    </source>
</evidence>
<dbReference type="Ensembl" id="ENSSPUT00000000521.1">
    <property type="protein sequence ID" value="ENSSPUP00000000483.1"/>
    <property type="gene ID" value="ENSSPUG00000000449.1"/>
</dbReference>
<protein>
    <recommendedName>
        <fullName evidence="3">Lysine--tRNA ligase</fullName>
        <ecNumber evidence="2">6.1.1.6</ecNumber>
    </recommendedName>
    <alternativeName>
        <fullName evidence="9">Lysyl-tRNA synthetase</fullName>
    </alternativeName>
</protein>
<dbReference type="GeneTree" id="ENSGT01030000234618"/>
<keyword evidence="7" id="KW-0648">Protein biosynthesis</keyword>
<keyword evidence="5" id="KW-0547">Nucleotide-binding</keyword>
<evidence type="ECO:0000313" key="13">
    <source>
        <dbReference type="Ensembl" id="ENSSPUP00000000483.1"/>
    </source>
</evidence>
<keyword evidence="6" id="KW-0067">ATP-binding</keyword>
<keyword evidence="14" id="KW-1185">Reference proteome</keyword>
<reference evidence="13" key="1">
    <citation type="submission" date="2025-08" db="UniProtKB">
        <authorList>
            <consortium name="Ensembl"/>
        </authorList>
    </citation>
    <scope>IDENTIFICATION</scope>
</reference>
<dbReference type="PRINTS" id="PR00982">
    <property type="entry name" value="TRNASYNTHLYS"/>
</dbReference>
<dbReference type="CDD" id="cd04322">
    <property type="entry name" value="LysRS_N"/>
    <property type="match status" value="1"/>
</dbReference>
<dbReference type="OMA" id="HTFHITI"/>
<evidence type="ECO:0000256" key="2">
    <source>
        <dbReference type="ARBA" id="ARBA00013166"/>
    </source>
</evidence>
<dbReference type="PANTHER" id="PTHR42918:SF9">
    <property type="entry name" value="LYSINE--TRNA LIGASE"/>
    <property type="match status" value="1"/>
</dbReference>
<evidence type="ECO:0000313" key="14">
    <source>
        <dbReference type="Proteomes" id="UP000694392"/>
    </source>
</evidence>
<dbReference type="Pfam" id="PF00152">
    <property type="entry name" value="tRNA-synt_2"/>
    <property type="match status" value="1"/>
</dbReference>
<evidence type="ECO:0000256" key="8">
    <source>
        <dbReference type="ARBA" id="ARBA00023146"/>
    </source>
</evidence>
<accession>A0A8D0L1D9</accession>
<evidence type="ECO:0000256" key="5">
    <source>
        <dbReference type="ARBA" id="ARBA00022741"/>
    </source>
</evidence>
<dbReference type="AlphaFoldDB" id="A0A8D0L1D9"/>
<dbReference type="SUPFAM" id="SSF55681">
    <property type="entry name" value="Class II aaRS and biotin synthetases"/>
    <property type="match status" value="1"/>
</dbReference>
<dbReference type="GO" id="GO:0006430">
    <property type="term" value="P:lysyl-tRNA aminoacylation"/>
    <property type="evidence" value="ECO:0007669"/>
    <property type="project" value="InterPro"/>
</dbReference>
<dbReference type="GO" id="GO:0005829">
    <property type="term" value="C:cytosol"/>
    <property type="evidence" value="ECO:0007669"/>
    <property type="project" value="TreeGrafter"/>
</dbReference>
<dbReference type="InterPro" id="IPR012340">
    <property type="entry name" value="NA-bd_OB-fold"/>
</dbReference>
<dbReference type="EC" id="6.1.1.6" evidence="2"/>
<dbReference type="Gene3D" id="3.30.930.10">
    <property type="entry name" value="Bira Bifunctional Protein, Domain 2"/>
    <property type="match status" value="1"/>
</dbReference>
<dbReference type="InterPro" id="IPR044136">
    <property type="entry name" value="Lys-tRNA-ligase_II_N"/>
</dbReference>
<dbReference type="GO" id="GO:0005524">
    <property type="term" value="F:ATP binding"/>
    <property type="evidence" value="ECO:0007669"/>
    <property type="project" value="UniProtKB-KW"/>
</dbReference>
<feature type="domain" description="Aminoacyl-transfer RNA synthetases class-II family profile" evidence="12">
    <location>
        <begin position="211"/>
        <end position="346"/>
    </location>
</feature>
<evidence type="ECO:0000256" key="4">
    <source>
        <dbReference type="ARBA" id="ARBA00022598"/>
    </source>
</evidence>
<evidence type="ECO:0000256" key="6">
    <source>
        <dbReference type="ARBA" id="ARBA00022840"/>
    </source>
</evidence>
<dbReference type="PROSITE" id="PS50862">
    <property type="entry name" value="AA_TRNA_LIGASE_II"/>
    <property type="match status" value="1"/>
</dbReference>
<dbReference type="PANTHER" id="PTHR42918">
    <property type="entry name" value="LYSYL-TRNA SYNTHETASE"/>
    <property type="match status" value="1"/>
</dbReference>
<dbReference type="Proteomes" id="UP000694392">
    <property type="component" value="Unplaced"/>
</dbReference>
<dbReference type="GO" id="GO:0017101">
    <property type="term" value="C:aminoacyl-tRNA synthetase multienzyme complex"/>
    <property type="evidence" value="ECO:0007669"/>
    <property type="project" value="TreeGrafter"/>
</dbReference>
<organism evidence="13 14">
    <name type="scientific">Sphenodon punctatus</name>
    <name type="common">Tuatara</name>
    <name type="synonym">Hatteria punctata</name>
    <dbReference type="NCBI Taxonomy" id="8508"/>
    <lineage>
        <taxon>Eukaryota</taxon>
        <taxon>Metazoa</taxon>
        <taxon>Chordata</taxon>
        <taxon>Craniata</taxon>
        <taxon>Vertebrata</taxon>
        <taxon>Euteleostomi</taxon>
        <taxon>Lepidosauria</taxon>
        <taxon>Sphenodontia</taxon>
        <taxon>Sphenodontidae</taxon>
        <taxon>Sphenodon</taxon>
    </lineage>
</organism>
<evidence type="ECO:0000256" key="11">
    <source>
        <dbReference type="SAM" id="MobiDB-lite"/>
    </source>
</evidence>
<dbReference type="Gene3D" id="2.40.50.140">
    <property type="entry name" value="Nucleic acid-binding proteins"/>
    <property type="match status" value="1"/>
</dbReference>
<feature type="region of interest" description="Disordered" evidence="11">
    <location>
        <begin position="1"/>
        <end position="47"/>
    </location>
</feature>
<comment type="catalytic activity">
    <reaction evidence="10">
        <text>tRNA(Lys) + L-lysine + ATP = L-lysyl-tRNA(Lys) + AMP + diphosphate</text>
        <dbReference type="Rhea" id="RHEA:20792"/>
        <dbReference type="Rhea" id="RHEA-COMP:9696"/>
        <dbReference type="Rhea" id="RHEA-COMP:9697"/>
        <dbReference type="ChEBI" id="CHEBI:30616"/>
        <dbReference type="ChEBI" id="CHEBI:32551"/>
        <dbReference type="ChEBI" id="CHEBI:33019"/>
        <dbReference type="ChEBI" id="CHEBI:78442"/>
        <dbReference type="ChEBI" id="CHEBI:78529"/>
        <dbReference type="ChEBI" id="CHEBI:456215"/>
        <dbReference type="EC" id="6.1.1.6"/>
    </reaction>
</comment>
<sequence>MVDSADDSGQARKLRNLPASKDETNKGNEESEEGWPPQQYHRHRTDAVQKLREKKEEPYPHKFHASTSLIEFIEKFTYLQAEEQLPNMDVSLAGRIHAKRSAGAKLFFYDLRGGGVKLQVMANAKFFKSEDLFTKTVDKLRRGDIIGVVGYPGRTKNGELSIISTDIILLSPCLHMLPHLHFGFKDQETRYRQRYLDLIMNENVRQKFITRAKIITYLRDFLDRLGFLEVETPMMNMIPGGAAARPFITHHNDLNMNLFMRIAPELYLKMLVVGGLERVYEVGRQFRNEGIDQTHNPEFTTCEFYMAYADHNDLINITEELLSGMVKHLTGSYKITYHPEGTEEKAVEVDFTPPFKRVNMMEELERILGEKLPAPENLGTEGNKFNALGLVPAYFNTMMNWVFEPFLFQFFVSISLITKEIISHSLPDL</sequence>
<dbReference type="InterPro" id="IPR018149">
    <property type="entry name" value="Lys-tRNA-synth_II_C"/>
</dbReference>
<dbReference type="GO" id="GO:0004824">
    <property type="term" value="F:lysine-tRNA ligase activity"/>
    <property type="evidence" value="ECO:0007669"/>
    <property type="project" value="UniProtKB-EC"/>
</dbReference>
<dbReference type="InterPro" id="IPR045864">
    <property type="entry name" value="aa-tRNA-synth_II/BPL/LPL"/>
</dbReference>
<name>A0A8D0L1D9_SPHPU</name>
<dbReference type="InterPro" id="IPR004365">
    <property type="entry name" value="NA-bd_OB_tRNA"/>
</dbReference>
<evidence type="ECO:0000256" key="3">
    <source>
        <dbReference type="ARBA" id="ARBA00015745"/>
    </source>
</evidence>
<evidence type="ECO:0000256" key="1">
    <source>
        <dbReference type="ARBA" id="ARBA00008226"/>
    </source>
</evidence>
<dbReference type="InterPro" id="IPR004364">
    <property type="entry name" value="Aa-tRNA-synt_II"/>
</dbReference>
<dbReference type="GO" id="GO:0000049">
    <property type="term" value="F:tRNA binding"/>
    <property type="evidence" value="ECO:0007669"/>
    <property type="project" value="TreeGrafter"/>
</dbReference>
<dbReference type="Pfam" id="PF01336">
    <property type="entry name" value="tRNA_anti-codon"/>
    <property type="match status" value="1"/>
</dbReference>
<feature type="compositionally biased region" description="Basic and acidic residues" evidence="11">
    <location>
        <begin position="20"/>
        <end position="29"/>
    </location>
</feature>
<dbReference type="InterPro" id="IPR006195">
    <property type="entry name" value="aa-tRNA-synth_II"/>
</dbReference>